<accession>A0A0F9SZU7</accession>
<feature type="region of interest" description="Disordered" evidence="1">
    <location>
        <begin position="53"/>
        <end position="80"/>
    </location>
</feature>
<proteinExistence type="predicted"/>
<protein>
    <submittedName>
        <fullName evidence="2">Uncharacterized protein</fullName>
    </submittedName>
</protein>
<sequence length="169" mass="18107">MPHTSFAARKRSKNPSVRTSLFDQSPVQKAVSQFGQGTNIQDIFRAIQTQGVQPQLPPEPFPGGLGGQPVSISPSPVTLTPPVIDDSPTAQAARLLSGAVAGNPFISQEGQGRLQGGQAPLLNQITPSFFRQTSPVIQQSLLGLFQSLGLRPEDVSFIMQQFTPRGFSR</sequence>
<reference evidence="2" key="1">
    <citation type="journal article" date="2015" name="Nature">
        <title>Complex archaea that bridge the gap between prokaryotes and eukaryotes.</title>
        <authorList>
            <person name="Spang A."/>
            <person name="Saw J.H."/>
            <person name="Jorgensen S.L."/>
            <person name="Zaremba-Niedzwiedzka K."/>
            <person name="Martijn J."/>
            <person name="Lind A.E."/>
            <person name="van Eijk R."/>
            <person name="Schleper C."/>
            <person name="Guy L."/>
            <person name="Ettema T.J."/>
        </authorList>
    </citation>
    <scope>NUCLEOTIDE SEQUENCE</scope>
</reference>
<organism evidence="2">
    <name type="scientific">marine sediment metagenome</name>
    <dbReference type="NCBI Taxonomy" id="412755"/>
    <lineage>
        <taxon>unclassified sequences</taxon>
        <taxon>metagenomes</taxon>
        <taxon>ecological metagenomes</taxon>
    </lineage>
</organism>
<name>A0A0F9SZU7_9ZZZZ</name>
<gene>
    <name evidence="2" type="ORF">LCGC14_0410330</name>
</gene>
<feature type="compositionally biased region" description="Polar residues" evidence="1">
    <location>
        <begin position="14"/>
        <end position="25"/>
    </location>
</feature>
<dbReference type="EMBL" id="LAZR01000361">
    <property type="protein sequence ID" value="KKN72529.1"/>
    <property type="molecule type" value="Genomic_DNA"/>
</dbReference>
<comment type="caution">
    <text evidence="2">The sequence shown here is derived from an EMBL/GenBank/DDBJ whole genome shotgun (WGS) entry which is preliminary data.</text>
</comment>
<evidence type="ECO:0000313" key="2">
    <source>
        <dbReference type="EMBL" id="KKN72529.1"/>
    </source>
</evidence>
<feature type="region of interest" description="Disordered" evidence="1">
    <location>
        <begin position="1"/>
        <end position="25"/>
    </location>
</feature>
<evidence type="ECO:0000256" key="1">
    <source>
        <dbReference type="SAM" id="MobiDB-lite"/>
    </source>
</evidence>
<dbReference type="AlphaFoldDB" id="A0A0F9SZU7"/>